<dbReference type="PANTHER" id="PTHR24148">
    <property type="entry name" value="ANKYRIN REPEAT DOMAIN-CONTAINING PROTEIN 39 HOMOLOG-RELATED"/>
    <property type="match status" value="1"/>
</dbReference>
<keyword evidence="3" id="KW-1185">Reference proteome</keyword>
<dbReference type="InterPro" id="IPR010730">
    <property type="entry name" value="HET"/>
</dbReference>
<proteinExistence type="predicted"/>
<organism evidence="2 3">
    <name type="scientific">Colletotrichum melonis</name>
    <dbReference type="NCBI Taxonomy" id="1209925"/>
    <lineage>
        <taxon>Eukaryota</taxon>
        <taxon>Fungi</taxon>
        <taxon>Dikarya</taxon>
        <taxon>Ascomycota</taxon>
        <taxon>Pezizomycotina</taxon>
        <taxon>Sordariomycetes</taxon>
        <taxon>Hypocreomycetidae</taxon>
        <taxon>Glomerellales</taxon>
        <taxon>Glomerellaceae</taxon>
        <taxon>Colletotrichum</taxon>
        <taxon>Colletotrichum acutatum species complex</taxon>
    </lineage>
</organism>
<dbReference type="InterPro" id="IPR052895">
    <property type="entry name" value="HetReg/Transcr_Mod"/>
</dbReference>
<accession>A0AAI9XZ78</accession>
<gene>
    <name evidence="2" type="ORF">CMEL01_01338</name>
</gene>
<dbReference type="Proteomes" id="UP001239795">
    <property type="component" value="Unassembled WGS sequence"/>
</dbReference>
<evidence type="ECO:0000259" key="1">
    <source>
        <dbReference type="Pfam" id="PF06985"/>
    </source>
</evidence>
<dbReference type="AlphaFoldDB" id="A0AAI9XZ78"/>
<feature type="domain" description="Heterokaryon incompatibility" evidence="1">
    <location>
        <begin position="62"/>
        <end position="140"/>
    </location>
</feature>
<comment type="caution">
    <text evidence="2">The sequence shown here is derived from an EMBL/GenBank/DDBJ whole genome shotgun (WGS) entry which is preliminary data.</text>
</comment>
<protein>
    <submittedName>
        <fullName evidence="2">FAD dependent oxidoreductase domain-containing protein</fullName>
    </submittedName>
</protein>
<dbReference type="EMBL" id="MLGG01000001">
    <property type="protein sequence ID" value="KAK1469571.1"/>
    <property type="molecule type" value="Genomic_DNA"/>
</dbReference>
<sequence length="473" mass="53918">MQEAGMVNALLRHFKYGPEQKARDEATRPEVEGRKFASSLNQCEEGEGRDGTIGVVVGTMWDENDKASQIPQMGEIYRCAETVHVWLGDVDADEVAVAFANIRMVHAIPAAIESYRVDLCKSLTMLTQKPWFSRRWVIQEIKLADRAVLRYGEHSVEVILYLFAFGLAAGRSLDDAECPSWVPDWSGVRQLGMASGEFHMDRLHPTNRDDKPWMDCTDNFGGLQTEGPSPEPHWNVSLSSKEKEKLWLQEAQQDIPDCRKFSGSRLVRDEFATRFFAEKTKLRVRWSPFRGGLYGKNARLILTLPRELVVEKEKLWKHALSCLKPIQNQFVTPRSCLRIAALFAIALKGKDTVSEDNDQMSSWSFHTLMEKLYETVRTGFENPEFLAGKQKSLLALIGSILQRFALVVLHPSPYSRYRTIEHDPTRLEPDYGLAPHVMKLGDILIAFDETKQRKFPIDDYCFTGPDFLDGHFA</sequence>
<dbReference type="PANTHER" id="PTHR24148:SF64">
    <property type="entry name" value="HETEROKARYON INCOMPATIBILITY DOMAIN-CONTAINING PROTEIN"/>
    <property type="match status" value="1"/>
</dbReference>
<evidence type="ECO:0000313" key="3">
    <source>
        <dbReference type="Proteomes" id="UP001239795"/>
    </source>
</evidence>
<dbReference type="Pfam" id="PF06985">
    <property type="entry name" value="HET"/>
    <property type="match status" value="1"/>
</dbReference>
<name>A0AAI9XZ78_9PEZI</name>
<reference evidence="2 3" key="1">
    <citation type="submission" date="2016-10" db="EMBL/GenBank/DDBJ databases">
        <title>The genome sequence of Colletotrichum fioriniae PJ7.</title>
        <authorList>
            <person name="Baroncelli R."/>
        </authorList>
    </citation>
    <scope>NUCLEOTIDE SEQUENCE [LARGE SCALE GENOMIC DNA]</scope>
    <source>
        <strain evidence="2">Col 31</strain>
    </source>
</reference>
<evidence type="ECO:0000313" key="2">
    <source>
        <dbReference type="EMBL" id="KAK1469571.1"/>
    </source>
</evidence>